<name>A0AAP7DHI8_PAEAL</name>
<gene>
    <name evidence="1" type="ORF">HMI46_08685</name>
</gene>
<evidence type="ECO:0000313" key="2">
    <source>
        <dbReference type="Proteomes" id="UP000552038"/>
    </source>
</evidence>
<dbReference type="AlphaFoldDB" id="A0AAP7DHI8"/>
<proteinExistence type="predicted"/>
<accession>A0AAP7DHI8</accession>
<reference evidence="1 2" key="1">
    <citation type="submission" date="2020-05" db="EMBL/GenBank/DDBJ databases">
        <title>Whole genome sequencing and identification of novel metabolites from Paenibacillus alvei strain JR949.</title>
        <authorList>
            <person name="Rajendhran J."/>
            <person name="Sree Pranav P."/>
            <person name="Mahalakshmi B."/>
            <person name="Karthikeyan R."/>
        </authorList>
    </citation>
    <scope>NUCLEOTIDE SEQUENCE [LARGE SCALE GENOMIC DNA]</scope>
    <source>
        <strain evidence="1 2">JR949</strain>
    </source>
</reference>
<evidence type="ECO:0000313" key="1">
    <source>
        <dbReference type="EMBL" id="NOJ70628.1"/>
    </source>
</evidence>
<organism evidence="1 2">
    <name type="scientific">Paenibacillus alvei</name>
    <name type="common">Bacillus alvei</name>
    <dbReference type="NCBI Taxonomy" id="44250"/>
    <lineage>
        <taxon>Bacteria</taxon>
        <taxon>Bacillati</taxon>
        <taxon>Bacillota</taxon>
        <taxon>Bacilli</taxon>
        <taxon>Bacillales</taxon>
        <taxon>Paenibacillaceae</taxon>
        <taxon>Paenibacillus</taxon>
    </lineage>
</organism>
<protein>
    <submittedName>
        <fullName evidence="1">Uncharacterized protein</fullName>
    </submittedName>
</protein>
<comment type="caution">
    <text evidence="1">The sequence shown here is derived from an EMBL/GenBank/DDBJ whole genome shotgun (WGS) entry which is preliminary data.</text>
</comment>
<dbReference type="EMBL" id="JABFOR010000007">
    <property type="protein sequence ID" value="NOJ70628.1"/>
    <property type="molecule type" value="Genomic_DNA"/>
</dbReference>
<dbReference type="Proteomes" id="UP000552038">
    <property type="component" value="Unassembled WGS sequence"/>
</dbReference>
<sequence>MEHRRIRPVAWAEEQCAEEQPCYALFFNDGDMLHWRQRANGSSKLREIRYNKPVAYRAW</sequence>